<dbReference type="EMBL" id="JH921436">
    <property type="protein sequence ID" value="EKD17543.1"/>
    <property type="molecule type" value="Genomic_DNA"/>
</dbReference>
<evidence type="ECO:0000313" key="2">
    <source>
        <dbReference type="Proteomes" id="UP000006753"/>
    </source>
</evidence>
<dbReference type="GeneID" id="18760339"/>
<dbReference type="OrthoDB" id="3458412at2759"/>
<dbReference type="RefSeq" id="XP_007292293.1">
    <property type="nucleotide sequence ID" value="XM_007292231.1"/>
</dbReference>
<name>K1XA01_MARBU</name>
<dbReference type="HOGENOM" id="CLU_1865528_0_0_1"/>
<dbReference type="AlphaFoldDB" id="K1XA01"/>
<accession>K1XA01</accession>
<gene>
    <name evidence="1" type="ORF">MBM_04404</name>
</gene>
<organism evidence="1 2">
    <name type="scientific">Marssonina brunnea f. sp. multigermtubi (strain MB_m1)</name>
    <name type="common">Marssonina leaf spot fungus</name>
    <dbReference type="NCBI Taxonomy" id="1072389"/>
    <lineage>
        <taxon>Eukaryota</taxon>
        <taxon>Fungi</taxon>
        <taxon>Dikarya</taxon>
        <taxon>Ascomycota</taxon>
        <taxon>Pezizomycotina</taxon>
        <taxon>Leotiomycetes</taxon>
        <taxon>Helotiales</taxon>
        <taxon>Drepanopezizaceae</taxon>
        <taxon>Drepanopeziza</taxon>
    </lineage>
</organism>
<dbReference type="Proteomes" id="UP000006753">
    <property type="component" value="Unassembled WGS sequence"/>
</dbReference>
<proteinExistence type="predicted"/>
<dbReference type="InParanoid" id="K1XA01"/>
<evidence type="ECO:0000313" key="1">
    <source>
        <dbReference type="EMBL" id="EKD17543.1"/>
    </source>
</evidence>
<protein>
    <submittedName>
        <fullName evidence="1">Uncharacterized protein</fullName>
    </submittedName>
</protein>
<dbReference type="KEGG" id="mbe:MBM_04404"/>
<keyword evidence="2" id="KW-1185">Reference proteome</keyword>
<reference evidence="1 2" key="1">
    <citation type="journal article" date="2012" name="BMC Genomics">
        <title>Sequencing the genome of Marssonina brunnea reveals fungus-poplar co-evolution.</title>
        <authorList>
            <person name="Zhu S."/>
            <person name="Cao Y.-Z."/>
            <person name="Jiang C."/>
            <person name="Tan B.-Y."/>
            <person name="Wang Z."/>
            <person name="Feng S."/>
            <person name="Zhang L."/>
            <person name="Su X.-H."/>
            <person name="Brejova B."/>
            <person name="Vinar T."/>
            <person name="Xu M."/>
            <person name="Wang M.-X."/>
            <person name="Zhang S.-G."/>
            <person name="Huang M.-R."/>
            <person name="Wu R."/>
            <person name="Zhou Y."/>
        </authorList>
    </citation>
    <scope>NUCLEOTIDE SEQUENCE [LARGE SCALE GENOMIC DNA]</scope>
    <source>
        <strain evidence="1 2">MB_m1</strain>
    </source>
</reference>
<sequence>MPPLIKISIPEGTKSIDLTALSLYEHRSQIIVEWTDGSANFGATFVGPTASFVLADKAFGQPIISLTDNVPKVLSVSFKFYDMTPSILEPKISNVGPQGNGTQVQITGYASSDKKHEKPTTLTVLFKRPLRGIKRNT</sequence>